<dbReference type="InterPro" id="IPR000515">
    <property type="entry name" value="MetI-like"/>
</dbReference>
<accession>A0A6P2BW17</accession>
<feature type="transmembrane region" description="Helical" evidence="7">
    <location>
        <begin position="262"/>
        <end position="284"/>
    </location>
</feature>
<dbReference type="CDD" id="cd06261">
    <property type="entry name" value="TM_PBP2"/>
    <property type="match status" value="1"/>
</dbReference>
<dbReference type="Proteomes" id="UP000460272">
    <property type="component" value="Unassembled WGS sequence"/>
</dbReference>
<dbReference type="AlphaFoldDB" id="A0A6P2BW17"/>
<keyword evidence="2 7" id="KW-0813">Transport</keyword>
<feature type="transmembrane region" description="Helical" evidence="7">
    <location>
        <begin position="202"/>
        <end position="223"/>
    </location>
</feature>
<protein>
    <submittedName>
        <fullName evidence="9">Sugar ABC transporter permease</fullName>
    </submittedName>
</protein>
<evidence type="ECO:0000259" key="8">
    <source>
        <dbReference type="PROSITE" id="PS50928"/>
    </source>
</evidence>
<name>A0A6P2BW17_9ACTN</name>
<feature type="transmembrane region" description="Helical" evidence="7">
    <location>
        <begin position="108"/>
        <end position="130"/>
    </location>
</feature>
<keyword evidence="5 7" id="KW-1133">Transmembrane helix</keyword>
<dbReference type="PROSITE" id="PS50928">
    <property type="entry name" value="ABC_TM1"/>
    <property type="match status" value="1"/>
</dbReference>
<evidence type="ECO:0000256" key="6">
    <source>
        <dbReference type="ARBA" id="ARBA00023136"/>
    </source>
</evidence>
<organism evidence="9 10">
    <name type="scientific">Trebonia kvetii</name>
    <dbReference type="NCBI Taxonomy" id="2480626"/>
    <lineage>
        <taxon>Bacteria</taxon>
        <taxon>Bacillati</taxon>
        <taxon>Actinomycetota</taxon>
        <taxon>Actinomycetes</taxon>
        <taxon>Streptosporangiales</taxon>
        <taxon>Treboniaceae</taxon>
        <taxon>Trebonia</taxon>
    </lineage>
</organism>
<dbReference type="Pfam" id="PF00528">
    <property type="entry name" value="BPD_transp_1"/>
    <property type="match status" value="1"/>
</dbReference>
<evidence type="ECO:0000256" key="4">
    <source>
        <dbReference type="ARBA" id="ARBA00022692"/>
    </source>
</evidence>
<feature type="domain" description="ABC transmembrane type-1" evidence="8">
    <location>
        <begin position="68"/>
        <end position="283"/>
    </location>
</feature>
<dbReference type="EMBL" id="RPFW01000005">
    <property type="protein sequence ID" value="TVZ02335.1"/>
    <property type="molecule type" value="Genomic_DNA"/>
</dbReference>
<evidence type="ECO:0000256" key="3">
    <source>
        <dbReference type="ARBA" id="ARBA00022475"/>
    </source>
</evidence>
<dbReference type="RefSeq" id="WP_145857239.1">
    <property type="nucleotide sequence ID" value="NZ_RPFW01000005.1"/>
</dbReference>
<comment type="caution">
    <text evidence="9">The sequence shown here is derived from an EMBL/GenBank/DDBJ whole genome shotgun (WGS) entry which is preliminary data.</text>
</comment>
<dbReference type="GO" id="GO:0055085">
    <property type="term" value="P:transmembrane transport"/>
    <property type="evidence" value="ECO:0007669"/>
    <property type="project" value="InterPro"/>
</dbReference>
<dbReference type="PANTHER" id="PTHR43227">
    <property type="entry name" value="BLL4140 PROTEIN"/>
    <property type="match status" value="1"/>
</dbReference>
<evidence type="ECO:0000256" key="5">
    <source>
        <dbReference type="ARBA" id="ARBA00022989"/>
    </source>
</evidence>
<dbReference type="Gene3D" id="1.10.3720.10">
    <property type="entry name" value="MetI-like"/>
    <property type="match status" value="1"/>
</dbReference>
<comment type="similarity">
    <text evidence="7">Belongs to the binding-protein-dependent transport system permease family.</text>
</comment>
<dbReference type="SUPFAM" id="SSF161098">
    <property type="entry name" value="MetI-like"/>
    <property type="match status" value="1"/>
</dbReference>
<feature type="transmembrane region" description="Helical" evidence="7">
    <location>
        <begin position="12"/>
        <end position="32"/>
    </location>
</feature>
<evidence type="ECO:0000256" key="1">
    <source>
        <dbReference type="ARBA" id="ARBA00004651"/>
    </source>
</evidence>
<evidence type="ECO:0000256" key="2">
    <source>
        <dbReference type="ARBA" id="ARBA00022448"/>
    </source>
</evidence>
<dbReference type="InterPro" id="IPR050809">
    <property type="entry name" value="UgpAE/MalFG_permease"/>
</dbReference>
<gene>
    <name evidence="9" type="ORF">EAS64_26360</name>
</gene>
<keyword evidence="10" id="KW-1185">Reference proteome</keyword>
<keyword evidence="6 7" id="KW-0472">Membrane</keyword>
<dbReference type="PANTHER" id="PTHR43227:SF8">
    <property type="entry name" value="DIACETYLCHITOBIOSE UPTAKE SYSTEM PERMEASE PROTEIN DASB"/>
    <property type="match status" value="1"/>
</dbReference>
<reference evidence="9 10" key="1">
    <citation type="submission" date="2018-11" db="EMBL/GenBank/DDBJ databases">
        <title>Trebonia kvetii gen.nov., sp.nov., a novel acidophilic actinobacterium, and proposal of the new actinobacterial family Treboniaceae fam. nov.</title>
        <authorList>
            <person name="Rapoport D."/>
            <person name="Sagova-Mareckova M."/>
            <person name="Sedlacek I."/>
            <person name="Provaznik J."/>
            <person name="Kralova S."/>
            <person name="Pavlinic D."/>
            <person name="Benes V."/>
            <person name="Kopecky J."/>
        </authorList>
    </citation>
    <scope>NUCLEOTIDE SEQUENCE [LARGE SCALE GENOMIC DNA]</scope>
    <source>
        <strain evidence="9 10">15Tr583</strain>
    </source>
</reference>
<sequence length="295" mass="32235">MNELLGNRRAIAMLVGPALVIYTAVMLVPVFWSAGYSLTTGNAITGYHLTGLANIRRLFSDPNVRTALWFTLRYAVVLTVGQVLFGYLLALFYVFVLKRASAVIRTLIFFPVVLPTVAVALMFQNLFAVAPVNGPVNSFLSFIGYHPVDWFGTAGHAFWIIIIMDIWRSMGFYAVLLYAGLVDIPDSTIEAARIDGANGLRLVRHIVVPLSFPVLLSSIIFSINGTLKVFDSILALTNGGPGNTSTPLTLYMFNTSFSYGEYGYGAAIALLLTIICLVVTLALYRWSRTGGQEVA</sequence>
<keyword evidence="3" id="KW-1003">Cell membrane</keyword>
<dbReference type="InterPro" id="IPR035906">
    <property type="entry name" value="MetI-like_sf"/>
</dbReference>
<evidence type="ECO:0000256" key="7">
    <source>
        <dbReference type="RuleBase" id="RU363032"/>
    </source>
</evidence>
<dbReference type="GO" id="GO:0005886">
    <property type="term" value="C:plasma membrane"/>
    <property type="evidence" value="ECO:0007669"/>
    <property type="project" value="UniProtKB-SubCell"/>
</dbReference>
<evidence type="ECO:0000313" key="9">
    <source>
        <dbReference type="EMBL" id="TVZ02335.1"/>
    </source>
</evidence>
<feature type="transmembrane region" description="Helical" evidence="7">
    <location>
        <begin position="74"/>
        <end position="96"/>
    </location>
</feature>
<keyword evidence="4 7" id="KW-0812">Transmembrane</keyword>
<evidence type="ECO:0000313" key="10">
    <source>
        <dbReference type="Proteomes" id="UP000460272"/>
    </source>
</evidence>
<dbReference type="OrthoDB" id="9805974at2"/>
<comment type="subcellular location">
    <subcellularLocation>
        <location evidence="1 7">Cell membrane</location>
        <topology evidence="1 7">Multi-pass membrane protein</topology>
    </subcellularLocation>
</comment>
<feature type="transmembrane region" description="Helical" evidence="7">
    <location>
        <begin position="157"/>
        <end position="181"/>
    </location>
</feature>
<proteinExistence type="inferred from homology"/>